<evidence type="ECO:0000256" key="7">
    <source>
        <dbReference type="PROSITE-ProRule" id="PRU10141"/>
    </source>
</evidence>
<evidence type="ECO:0000259" key="9">
    <source>
        <dbReference type="PROSITE" id="PS50011"/>
    </source>
</evidence>
<reference evidence="11" key="1">
    <citation type="journal article" date="2016" name="Nat. Commun.">
        <title>Genome analysis of three Pneumocystis species reveals adaptation mechanisms to life exclusively in mammalian hosts.</title>
        <authorList>
            <person name="Ma L."/>
            <person name="Chen Z."/>
            <person name="Huang D.W."/>
            <person name="Kutty G."/>
            <person name="Ishihara M."/>
            <person name="Wang H."/>
            <person name="Abouelleil A."/>
            <person name="Bishop L."/>
            <person name="Davey E."/>
            <person name="Deng R."/>
            <person name="Deng X."/>
            <person name="Fan L."/>
            <person name="Fantoni G."/>
            <person name="Fitzgerald M."/>
            <person name="Gogineni E."/>
            <person name="Goldberg J.M."/>
            <person name="Handley G."/>
            <person name="Hu X."/>
            <person name="Huber C."/>
            <person name="Jiao X."/>
            <person name="Jones K."/>
            <person name="Levin J.Z."/>
            <person name="Liu Y."/>
            <person name="Macdonald P."/>
            <person name="Melnikov A."/>
            <person name="Raley C."/>
            <person name="Sassi M."/>
            <person name="Sherman B.T."/>
            <person name="Song X."/>
            <person name="Sykes S."/>
            <person name="Tran B."/>
            <person name="Walsh L."/>
            <person name="Xia Y."/>
            <person name="Yang J."/>
            <person name="Young S."/>
            <person name="Zeng Q."/>
            <person name="Zheng X."/>
            <person name="Stephens R."/>
            <person name="Nusbaum C."/>
            <person name="Birren B.W."/>
            <person name="Azadi P."/>
            <person name="Lempicki R.A."/>
            <person name="Cuomo C.A."/>
            <person name="Kovacs J.A."/>
        </authorList>
    </citation>
    <scope>NUCLEOTIDE SEQUENCE [LARGE SCALE GENOMIC DNA]</scope>
    <source>
        <strain evidence="11">B123</strain>
    </source>
</reference>
<evidence type="ECO:0000256" key="1">
    <source>
        <dbReference type="ARBA" id="ARBA00006485"/>
    </source>
</evidence>
<comment type="similarity">
    <text evidence="1">Belongs to the protein kinase superfamily. CMGC Ser/Thr protein kinase family. CDC2/CDKX subfamily.</text>
</comment>
<dbReference type="PROSITE" id="PS00108">
    <property type="entry name" value="PROTEIN_KINASE_ST"/>
    <property type="match status" value="1"/>
</dbReference>
<dbReference type="PANTHER" id="PTHR24056:SF546">
    <property type="entry name" value="CYCLIN-DEPENDENT KINASE 12"/>
    <property type="match status" value="1"/>
</dbReference>
<evidence type="ECO:0000256" key="3">
    <source>
        <dbReference type="ARBA" id="ARBA00022679"/>
    </source>
</evidence>
<evidence type="ECO:0000256" key="5">
    <source>
        <dbReference type="ARBA" id="ARBA00022777"/>
    </source>
</evidence>
<dbReference type="STRING" id="1069680.M7PIG4"/>
<dbReference type="RefSeq" id="XP_007873454.1">
    <property type="nucleotide sequence ID" value="XM_007875263.1"/>
</dbReference>
<feature type="region of interest" description="Disordered" evidence="8">
    <location>
        <begin position="110"/>
        <end position="141"/>
    </location>
</feature>
<keyword evidence="3" id="KW-0808">Transferase</keyword>
<keyword evidence="11" id="KW-1185">Reference proteome</keyword>
<dbReference type="VEuPathDB" id="FungiDB:PNEG_01513"/>
<feature type="compositionally biased region" description="Polar residues" evidence="8">
    <location>
        <begin position="295"/>
        <end position="309"/>
    </location>
</feature>
<dbReference type="InterPro" id="IPR011009">
    <property type="entry name" value="Kinase-like_dom_sf"/>
</dbReference>
<comment type="caution">
    <text evidence="10">The sequence shown here is derived from an EMBL/GenBank/DDBJ whole genome shotgun (WGS) entry which is preliminary data.</text>
</comment>
<proteinExistence type="inferred from homology"/>
<dbReference type="GO" id="GO:0008024">
    <property type="term" value="C:cyclin/CDK positive transcription elongation factor complex"/>
    <property type="evidence" value="ECO:0007669"/>
    <property type="project" value="TreeGrafter"/>
</dbReference>
<sequence>MRFKNMGKIGYEEDGYRKRWKERRLTDIFSKMENYRLKKTMQEETSYKHYFYEKEGIIDKKEIERDSGRNRKRSVSPYHKECSKKISRKSHSINIHDKTYVEKRKETFYKRRSPSENISRGLSPFGLNDKRYNSRSPGPINVSERRYVDNLSRSRSNSLERYSKSPKYISLKQESNYSPEYLKDRHFYHKHKNYFLPSLEDKKSDYQKTSNHINKKGHQYSLSFSASSYSHSSYKSNHETNHHNSRFTSRENYKNNLYASHHRDDSGTSYLSSYMADSHEKHRDANDLKNPRYRYSNSGDPCHNSSFSNEFDKNSKETHVLYESPDSYTESSYATTNTHKYKDISKNSYYLHDTENSGNYTQSSEKSNKKLHDTDELFNRNSSKIMDFKKDVIKKQDDTIDPHFSENIKHSMTPIISFKLSNTKNTLSTSRIYLDNTSSLNETSYSHNNKTQESKTSLTMENTQNEFKLSKRSLDFNDTLENDENLNSSLMKKSRSSENIPIRDLENNINYSNDIHQHSEDFQTQGNISIKMPIAKITIMDSKEGFVYERIGQVGEGTYGKVYKARNRITNELVALKKIRMEYEKNGFPITAMREIKLLQSLKHPNVVCLLEMMVEKSTVYMVFEYMDHDLSGVLSNPNFQFELSHAKHLCKQMLDGLEYLHHRGVLHRDIKGSNILLDNFGQLKLADFGLARYYHKKRDTADYTNRVITLWFRPPELLLGATAYGPAVDIWSAGCIMIELFTRKPLFPGHDEIHQLELIYDMMGTPTHENWPTVDQLPWFELLKPSEKKIGKFYDRYSSILSPAALNLLSNILALDPSKRPTATDALKHTFFTQEEPKPEPPLGLGNMKGDWHEYESKRRRKKLREDKEANENMETENMTK</sequence>
<organism evidence="10 11">
    <name type="scientific">Pneumocystis murina (strain B123)</name>
    <name type="common">Mouse pneumocystis pneumonia agent</name>
    <name type="synonym">Pneumocystis carinii f. sp. muris</name>
    <dbReference type="NCBI Taxonomy" id="1069680"/>
    <lineage>
        <taxon>Eukaryota</taxon>
        <taxon>Fungi</taxon>
        <taxon>Dikarya</taxon>
        <taxon>Ascomycota</taxon>
        <taxon>Taphrinomycotina</taxon>
        <taxon>Pneumocystomycetes</taxon>
        <taxon>Pneumocystaceae</taxon>
        <taxon>Pneumocystis</taxon>
    </lineage>
</organism>
<dbReference type="InterPro" id="IPR017441">
    <property type="entry name" value="Protein_kinase_ATP_BS"/>
</dbReference>
<evidence type="ECO:0000313" key="11">
    <source>
        <dbReference type="Proteomes" id="UP000011958"/>
    </source>
</evidence>
<dbReference type="SMART" id="SM00220">
    <property type="entry name" value="S_TKc"/>
    <property type="match status" value="1"/>
</dbReference>
<dbReference type="GO" id="GO:0030332">
    <property type="term" value="F:cyclin binding"/>
    <property type="evidence" value="ECO:0007669"/>
    <property type="project" value="TreeGrafter"/>
</dbReference>
<dbReference type="Proteomes" id="UP000011958">
    <property type="component" value="Unassembled WGS sequence"/>
</dbReference>
<evidence type="ECO:0000256" key="2">
    <source>
        <dbReference type="ARBA" id="ARBA00022527"/>
    </source>
</evidence>
<name>M7PIG4_PNEMU</name>
<dbReference type="PROSITE" id="PS00107">
    <property type="entry name" value="PROTEIN_KINASE_ATP"/>
    <property type="match status" value="1"/>
</dbReference>
<dbReference type="Pfam" id="PF00069">
    <property type="entry name" value="Pkinase"/>
    <property type="match status" value="1"/>
</dbReference>
<evidence type="ECO:0000256" key="4">
    <source>
        <dbReference type="ARBA" id="ARBA00022741"/>
    </source>
</evidence>
<feature type="region of interest" description="Disordered" evidence="8">
    <location>
        <begin position="442"/>
        <end position="461"/>
    </location>
</feature>
<dbReference type="CDD" id="cd07840">
    <property type="entry name" value="STKc_CDK9_like"/>
    <property type="match status" value="1"/>
</dbReference>
<dbReference type="GO" id="GO:0008353">
    <property type="term" value="F:RNA polymerase II CTD heptapeptide repeat kinase activity"/>
    <property type="evidence" value="ECO:0007669"/>
    <property type="project" value="TreeGrafter"/>
</dbReference>
<evidence type="ECO:0000256" key="8">
    <source>
        <dbReference type="SAM" id="MobiDB-lite"/>
    </source>
</evidence>
<dbReference type="AlphaFoldDB" id="M7PIG4"/>
<dbReference type="SUPFAM" id="SSF56112">
    <property type="entry name" value="Protein kinase-like (PK-like)"/>
    <property type="match status" value="1"/>
</dbReference>
<keyword evidence="6 7" id="KW-0067">ATP-binding</keyword>
<dbReference type="InterPro" id="IPR050108">
    <property type="entry name" value="CDK"/>
</dbReference>
<feature type="binding site" evidence="7">
    <location>
        <position position="577"/>
    </location>
    <ligand>
        <name>ATP</name>
        <dbReference type="ChEBI" id="CHEBI:30616"/>
    </ligand>
</feature>
<dbReference type="OrthoDB" id="204883at2759"/>
<dbReference type="GeneID" id="19895208"/>
<accession>M7PIG4</accession>
<keyword evidence="4 7" id="KW-0547">Nucleotide-binding</keyword>
<dbReference type="GO" id="GO:0032968">
    <property type="term" value="P:positive regulation of transcription elongation by RNA polymerase II"/>
    <property type="evidence" value="ECO:0007669"/>
    <property type="project" value="TreeGrafter"/>
</dbReference>
<dbReference type="InterPro" id="IPR000719">
    <property type="entry name" value="Prot_kinase_dom"/>
</dbReference>
<dbReference type="OMA" id="MQHFDQN"/>
<dbReference type="InterPro" id="IPR008271">
    <property type="entry name" value="Ser/Thr_kinase_AS"/>
</dbReference>
<dbReference type="HOGENOM" id="CLU_326545_0_0_1"/>
<dbReference type="eggNOG" id="KOG0600">
    <property type="taxonomic scope" value="Eukaryota"/>
</dbReference>
<protein>
    <recommendedName>
        <fullName evidence="9">Protein kinase domain-containing protein</fullName>
    </recommendedName>
</protein>
<evidence type="ECO:0000256" key="6">
    <source>
        <dbReference type="ARBA" id="ARBA00022840"/>
    </source>
</evidence>
<keyword evidence="2" id="KW-0723">Serine/threonine-protein kinase</keyword>
<keyword evidence="5" id="KW-0418">Kinase</keyword>
<dbReference type="Gene3D" id="3.30.200.20">
    <property type="entry name" value="Phosphorylase Kinase, domain 1"/>
    <property type="match status" value="1"/>
</dbReference>
<dbReference type="PROSITE" id="PS50011">
    <property type="entry name" value="PROTEIN_KINASE_DOM"/>
    <property type="match status" value="1"/>
</dbReference>
<evidence type="ECO:0000313" key="10">
    <source>
        <dbReference type="EMBL" id="EMR10244.1"/>
    </source>
</evidence>
<feature type="region of interest" description="Disordered" evidence="8">
    <location>
        <begin position="832"/>
        <end position="882"/>
    </location>
</feature>
<dbReference type="GO" id="GO:0005524">
    <property type="term" value="F:ATP binding"/>
    <property type="evidence" value="ECO:0007669"/>
    <property type="project" value="UniProtKB-UniRule"/>
</dbReference>
<dbReference type="Gene3D" id="1.10.510.10">
    <property type="entry name" value="Transferase(Phosphotransferase) domain 1"/>
    <property type="match status" value="1"/>
</dbReference>
<dbReference type="FunFam" id="3.30.200.20:FF:000270">
    <property type="entry name" value="Serine/threonine-protein kinase bur1"/>
    <property type="match status" value="1"/>
</dbReference>
<dbReference type="GO" id="GO:0004693">
    <property type="term" value="F:cyclin-dependent protein serine/threonine kinase activity"/>
    <property type="evidence" value="ECO:0007669"/>
    <property type="project" value="UniProtKB-ARBA"/>
</dbReference>
<dbReference type="PANTHER" id="PTHR24056">
    <property type="entry name" value="CELL DIVISION PROTEIN KINASE"/>
    <property type="match status" value="1"/>
</dbReference>
<feature type="region of interest" description="Disordered" evidence="8">
    <location>
        <begin position="63"/>
        <end position="89"/>
    </location>
</feature>
<gene>
    <name evidence="10" type="ORF">PNEG_01513</name>
</gene>
<feature type="compositionally biased region" description="Basic and acidic residues" evidence="8">
    <location>
        <begin position="277"/>
        <end position="290"/>
    </location>
</feature>
<dbReference type="FunFam" id="1.10.510.10:FF:000440">
    <property type="entry name" value="Serine/threonine-protein kinase bur1"/>
    <property type="match status" value="1"/>
</dbReference>
<dbReference type="EMBL" id="AFWA02000004">
    <property type="protein sequence ID" value="EMR10244.1"/>
    <property type="molecule type" value="Genomic_DNA"/>
</dbReference>
<feature type="region of interest" description="Disordered" evidence="8">
    <location>
        <begin position="277"/>
        <end position="311"/>
    </location>
</feature>
<feature type="domain" description="Protein kinase" evidence="9">
    <location>
        <begin position="548"/>
        <end position="833"/>
    </location>
</feature>